<feature type="region of interest" description="Disordered" evidence="1">
    <location>
        <begin position="51"/>
        <end position="83"/>
    </location>
</feature>
<protein>
    <submittedName>
        <fullName evidence="2">Uncharacterized protein</fullName>
    </submittedName>
</protein>
<comment type="caution">
    <text evidence="2">The sequence shown here is derived from an EMBL/GenBank/DDBJ whole genome shotgun (WGS) entry which is preliminary data.</text>
</comment>
<evidence type="ECO:0000313" key="3">
    <source>
        <dbReference type="Proteomes" id="UP001054889"/>
    </source>
</evidence>
<dbReference type="Proteomes" id="UP001054889">
    <property type="component" value="Unassembled WGS sequence"/>
</dbReference>
<reference evidence="2" key="1">
    <citation type="journal article" date="2018" name="DNA Res.">
        <title>Multiple hybrid de novo genome assembly of finger millet, an orphan allotetraploid crop.</title>
        <authorList>
            <person name="Hatakeyama M."/>
            <person name="Aluri S."/>
            <person name="Balachadran M.T."/>
            <person name="Sivarajan S.R."/>
            <person name="Patrignani A."/>
            <person name="Gruter S."/>
            <person name="Poveda L."/>
            <person name="Shimizu-Inatsugi R."/>
            <person name="Baeten J."/>
            <person name="Francoijs K.J."/>
            <person name="Nataraja K.N."/>
            <person name="Reddy Y.A.N."/>
            <person name="Phadnis S."/>
            <person name="Ravikumar R.L."/>
            <person name="Schlapbach R."/>
            <person name="Sreeman S.M."/>
            <person name="Shimizu K.K."/>
        </authorList>
    </citation>
    <scope>NUCLEOTIDE SEQUENCE</scope>
</reference>
<feature type="compositionally biased region" description="Low complexity" evidence="1">
    <location>
        <begin position="20"/>
        <end position="32"/>
    </location>
</feature>
<evidence type="ECO:0000313" key="2">
    <source>
        <dbReference type="EMBL" id="GJN21319.1"/>
    </source>
</evidence>
<feature type="region of interest" description="Disordered" evidence="1">
    <location>
        <begin position="1"/>
        <end position="35"/>
    </location>
</feature>
<dbReference type="AlphaFoldDB" id="A0AAV5EFI6"/>
<evidence type="ECO:0000256" key="1">
    <source>
        <dbReference type="SAM" id="MobiDB-lite"/>
    </source>
</evidence>
<organism evidence="2 3">
    <name type="scientific">Eleusine coracana subsp. coracana</name>
    <dbReference type="NCBI Taxonomy" id="191504"/>
    <lineage>
        <taxon>Eukaryota</taxon>
        <taxon>Viridiplantae</taxon>
        <taxon>Streptophyta</taxon>
        <taxon>Embryophyta</taxon>
        <taxon>Tracheophyta</taxon>
        <taxon>Spermatophyta</taxon>
        <taxon>Magnoliopsida</taxon>
        <taxon>Liliopsida</taxon>
        <taxon>Poales</taxon>
        <taxon>Poaceae</taxon>
        <taxon>PACMAD clade</taxon>
        <taxon>Chloridoideae</taxon>
        <taxon>Cynodonteae</taxon>
        <taxon>Eleusininae</taxon>
        <taxon>Eleusine</taxon>
    </lineage>
</organism>
<sequence length="322" mass="34302">MPSWWWPGKRWSRSRTKQQSAPRAAASAACSPRHSHDHPAAAFVFAWAAASPSPVPRGGEKEKPPRGSLDSPAARRGTSSSTPCCGHVVAVAGQGFPLPRPKSGPLLPSAQSSQAEGCACASPWTTSVSGSGGSSPESAADDAVEDQRNNRYTDYPIVCPGARTVPADAHEHEQATEHKYFVSCGEHHRFLDLSITNGTEVNSQSFGALPSGAHSRGRKSHEETRGVRTRSLSPRPRGASTRAFDSSYAGPGDIAFGPWSTVRRIDDLKSRSQPLPLPPFPITGFLVPSSPIPSAQSQSQWKKGKLLGSGTFGQVYLGFNRK</sequence>
<gene>
    <name evidence="2" type="primary">gb08785</name>
    <name evidence="2" type="ORF">PR202_gb08785</name>
</gene>
<name>A0AAV5EFI6_ELECO</name>
<accession>A0AAV5EFI6</accession>
<keyword evidence="3" id="KW-1185">Reference proteome</keyword>
<reference evidence="2" key="2">
    <citation type="submission" date="2021-12" db="EMBL/GenBank/DDBJ databases">
        <title>Resequencing data analysis of finger millet.</title>
        <authorList>
            <person name="Hatakeyama M."/>
            <person name="Aluri S."/>
            <person name="Balachadran M.T."/>
            <person name="Sivarajan S.R."/>
            <person name="Poveda L."/>
            <person name="Shimizu-Inatsugi R."/>
            <person name="Schlapbach R."/>
            <person name="Sreeman S.M."/>
            <person name="Shimizu K.K."/>
        </authorList>
    </citation>
    <scope>NUCLEOTIDE SEQUENCE</scope>
</reference>
<feature type="region of interest" description="Disordered" evidence="1">
    <location>
        <begin position="204"/>
        <end position="246"/>
    </location>
</feature>
<dbReference type="EMBL" id="BQKI01000075">
    <property type="protein sequence ID" value="GJN21319.1"/>
    <property type="molecule type" value="Genomic_DNA"/>
</dbReference>
<proteinExistence type="predicted"/>